<dbReference type="GO" id="GO:0030313">
    <property type="term" value="C:cell envelope"/>
    <property type="evidence" value="ECO:0007669"/>
    <property type="project" value="UniProtKB-SubCell"/>
</dbReference>
<dbReference type="GO" id="GO:0042597">
    <property type="term" value="C:periplasmic space"/>
    <property type="evidence" value="ECO:0007669"/>
    <property type="project" value="InterPro"/>
</dbReference>
<organism evidence="6">
    <name type="scientific">freshwater metagenome</name>
    <dbReference type="NCBI Taxonomy" id="449393"/>
    <lineage>
        <taxon>unclassified sequences</taxon>
        <taxon>metagenomes</taxon>
        <taxon>ecological metagenomes</taxon>
    </lineage>
</organism>
<dbReference type="PANTHER" id="PTHR34820:SF4">
    <property type="entry name" value="INNER MEMBRANE PROTEIN YEBZ"/>
    <property type="match status" value="1"/>
</dbReference>
<dbReference type="Pfam" id="PF04234">
    <property type="entry name" value="CopC"/>
    <property type="match status" value="1"/>
</dbReference>
<comment type="subcellular location">
    <subcellularLocation>
        <location evidence="1">Cell envelope</location>
    </subcellularLocation>
</comment>
<reference evidence="6" key="1">
    <citation type="submission" date="2020-05" db="EMBL/GenBank/DDBJ databases">
        <authorList>
            <person name="Chiriac C."/>
            <person name="Salcher M."/>
            <person name="Ghai R."/>
            <person name="Kavagutti S V."/>
        </authorList>
    </citation>
    <scope>NUCLEOTIDE SEQUENCE</scope>
</reference>
<evidence type="ECO:0000256" key="3">
    <source>
        <dbReference type="ARBA" id="ARBA00022729"/>
    </source>
</evidence>
<dbReference type="GO" id="GO:0005507">
    <property type="term" value="F:copper ion binding"/>
    <property type="evidence" value="ECO:0007669"/>
    <property type="project" value="InterPro"/>
</dbReference>
<evidence type="ECO:0000313" key="6">
    <source>
        <dbReference type="EMBL" id="CAB4905816.1"/>
    </source>
</evidence>
<dbReference type="InterPro" id="IPR007348">
    <property type="entry name" value="CopC_dom"/>
</dbReference>
<evidence type="ECO:0000259" key="5">
    <source>
        <dbReference type="Pfam" id="PF04234"/>
    </source>
</evidence>
<feature type="domain" description="CopC" evidence="5">
    <location>
        <begin position="25"/>
        <end position="115"/>
    </location>
</feature>
<dbReference type="EMBL" id="CAFBMC010000075">
    <property type="protein sequence ID" value="CAB4905816.1"/>
    <property type="molecule type" value="Genomic_DNA"/>
</dbReference>
<dbReference type="GO" id="GO:0006825">
    <property type="term" value="P:copper ion transport"/>
    <property type="evidence" value="ECO:0007669"/>
    <property type="project" value="InterPro"/>
</dbReference>
<proteinExistence type="predicted"/>
<evidence type="ECO:0000256" key="4">
    <source>
        <dbReference type="ARBA" id="ARBA00023008"/>
    </source>
</evidence>
<dbReference type="SUPFAM" id="SSF81296">
    <property type="entry name" value="E set domains"/>
    <property type="match status" value="1"/>
</dbReference>
<name>A0A6J7GFP4_9ZZZZ</name>
<dbReference type="GO" id="GO:0046688">
    <property type="term" value="P:response to copper ion"/>
    <property type="evidence" value="ECO:0007669"/>
    <property type="project" value="InterPro"/>
</dbReference>
<evidence type="ECO:0000256" key="1">
    <source>
        <dbReference type="ARBA" id="ARBA00004196"/>
    </source>
</evidence>
<evidence type="ECO:0000256" key="2">
    <source>
        <dbReference type="ARBA" id="ARBA00022723"/>
    </source>
</evidence>
<dbReference type="Gene3D" id="2.60.40.1220">
    <property type="match status" value="1"/>
</dbReference>
<keyword evidence="2" id="KW-0479">Metal-binding</keyword>
<gene>
    <name evidence="6" type="ORF">UFOPK3495_01247</name>
</gene>
<dbReference type="InterPro" id="IPR014755">
    <property type="entry name" value="Cu-Rt/internalin_Ig-like"/>
</dbReference>
<keyword evidence="3" id="KW-0732">Signal</keyword>
<dbReference type="InterPro" id="IPR014756">
    <property type="entry name" value="Ig_E-set"/>
</dbReference>
<keyword evidence="4" id="KW-0186">Copper</keyword>
<protein>
    <submittedName>
        <fullName evidence="6">Unannotated protein</fullName>
    </submittedName>
</protein>
<dbReference type="AlphaFoldDB" id="A0A6J7GFP4"/>
<dbReference type="InterPro" id="IPR032694">
    <property type="entry name" value="CopC/D"/>
</dbReference>
<dbReference type="GO" id="GO:0005886">
    <property type="term" value="C:plasma membrane"/>
    <property type="evidence" value="ECO:0007669"/>
    <property type="project" value="TreeGrafter"/>
</dbReference>
<accession>A0A6J7GFP4</accession>
<sequence length="215" mass="21581">MRKALGAVVLGSLVLLVNPASASAHADLHSSNPINGAVVSSSPKAVVLVFSEPVELDSAQLLNSTTQQLASTSKISGATLTITPNVKLAAGAHAAQWQVTSDDGHVVAGAVSFIVGKPAPVGKSISIATLPKVVATLNGSRAGLLSITIAAVSTSGEISWTHPSLLGPITWRATGNGKKVTSTGVLPFGGDWTMNATLIGKGGSVLITTGKVHIV</sequence>
<dbReference type="PANTHER" id="PTHR34820">
    <property type="entry name" value="INNER MEMBRANE PROTEIN YEBZ"/>
    <property type="match status" value="1"/>
</dbReference>